<proteinExistence type="predicted"/>
<dbReference type="RefSeq" id="WP_086323342.1">
    <property type="nucleotide sequence ID" value="NZ_NGKW01000003.1"/>
</dbReference>
<protein>
    <submittedName>
        <fullName evidence="1">Uncharacterized protein</fullName>
    </submittedName>
</protein>
<reference evidence="1 2" key="1">
    <citation type="submission" date="2017-05" db="EMBL/GenBank/DDBJ databases">
        <title>The Genome Sequence of Enterococcus faecium 7H8_DIV0219.</title>
        <authorList>
            <consortium name="The Broad Institute Genomics Platform"/>
            <consortium name="The Broad Institute Genomic Center for Infectious Diseases"/>
            <person name="Earl A."/>
            <person name="Manson A."/>
            <person name="Schwartman J."/>
            <person name="Gilmore M."/>
            <person name="Abouelleil A."/>
            <person name="Cao P."/>
            <person name="Chapman S."/>
            <person name="Cusick C."/>
            <person name="Shea T."/>
            <person name="Young S."/>
            <person name="Neafsey D."/>
            <person name="Nusbaum C."/>
            <person name="Birren B."/>
        </authorList>
    </citation>
    <scope>NUCLEOTIDE SEQUENCE [LARGE SCALE GENOMIC DNA]</scope>
    <source>
        <strain evidence="1 2">7H8_DIV0219</strain>
    </source>
</reference>
<evidence type="ECO:0000313" key="1">
    <source>
        <dbReference type="EMBL" id="OTN93622.1"/>
    </source>
</evidence>
<sequence length="90" mass="10709">MGITSNCRCYNSYYVPFETFYYASWPPTYVECDCGKLAEHIVYYRRLSCGAPHFQETFIWKCSHCGARYRQAKDGFNFERMNGREEDVNE</sequence>
<dbReference type="EMBL" id="NGKW01000003">
    <property type="protein sequence ID" value="OTN93622.1"/>
    <property type="molecule type" value="Genomic_DNA"/>
</dbReference>
<accession>A0A242BF14</accession>
<name>A0A242BF14_ENTFC</name>
<comment type="caution">
    <text evidence="1">The sequence shown here is derived from an EMBL/GenBank/DDBJ whole genome shotgun (WGS) entry which is preliminary data.</text>
</comment>
<dbReference type="Proteomes" id="UP000194885">
    <property type="component" value="Unassembled WGS sequence"/>
</dbReference>
<gene>
    <name evidence="1" type="ORF">A5810_001498</name>
</gene>
<dbReference type="AlphaFoldDB" id="A0A242BF14"/>
<evidence type="ECO:0000313" key="2">
    <source>
        <dbReference type="Proteomes" id="UP000194885"/>
    </source>
</evidence>
<organism evidence="1 2">
    <name type="scientific">Enterococcus faecium</name>
    <name type="common">Streptococcus faecium</name>
    <dbReference type="NCBI Taxonomy" id="1352"/>
    <lineage>
        <taxon>Bacteria</taxon>
        <taxon>Bacillati</taxon>
        <taxon>Bacillota</taxon>
        <taxon>Bacilli</taxon>
        <taxon>Lactobacillales</taxon>
        <taxon>Enterococcaceae</taxon>
        <taxon>Enterococcus</taxon>
    </lineage>
</organism>